<dbReference type="Proteomes" id="UP000094578">
    <property type="component" value="Unassembled WGS sequence"/>
</dbReference>
<evidence type="ECO:0000256" key="3">
    <source>
        <dbReference type="ARBA" id="ARBA00023315"/>
    </source>
</evidence>
<evidence type="ECO:0000256" key="2">
    <source>
        <dbReference type="ARBA" id="ARBA00022679"/>
    </source>
</evidence>
<proteinExistence type="inferred from homology"/>
<dbReference type="Pfam" id="PF02522">
    <property type="entry name" value="Antibiotic_NAT"/>
    <property type="match status" value="1"/>
</dbReference>
<dbReference type="PANTHER" id="PTHR11104:SF0">
    <property type="entry name" value="SPBETA PROPHAGE-DERIVED AMINOGLYCOSIDE N(3')-ACETYLTRANSFERASE-LIKE PROTEIN YOKD"/>
    <property type="match status" value="1"/>
</dbReference>
<dbReference type="AlphaFoldDB" id="A0A1E3L7T0"/>
<evidence type="ECO:0000313" key="5">
    <source>
        <dbReference type="EMBL" id="ODP29808.1"/>
    </source>
</evidence>
<dbReference type="InterPro" id="IPR028345">
    <property type="entry name" value="Antibiotic_NAT-like"/>
</dbReference>
<accession>A0A1E3L7T0</accession>
<organism evidence="5 6">
    <name type="scientific">Paenibacillus nuruki</name>
    <dbReference type="NCBI Taxonomy" id="1886670"/>
    <lineage>
        <taxon>Bacteria</taxon>
        <taxon>Bacillati</taxon>
        <taxon>Bacillota</taxon>
        <taxon>Bacilli</taxon>
        <taxon>Bacillales</taxon>
        <taxon>Paenibacillaceae</taxon>
        <taxon>Paenibacillus</taxon>
    </lineage>
</organism>
<dbReference type="SUPFAM" id="SSF110710">
    <property type="entry name" value="TTHA0583/YokD-like"/>
    <property type="match status" value="1"/>
</dbReference>
<keyword evidence="6" id="KW-1185">Reference proteome</keyword>
<comment type="caution">
    <text evidence="5">The sequence shown here is derived from an EMBL/GenBank/DDBJ whole genome shotgun (WGS) entry which is preliminary data.</text>
</comment>
<dbReference type="STRING" id="1886670.PTI45_00786"/>
<evidence type="ECO:0000313" key="6">
    <source>
        <dbReference type="Proteomes" id="UP000094578"/>
    </source>
</evidence>
<dbReference type="InterPro" id="IPR003679">
    <property type="entry name" value="Amioglycoside_AcTrfase"/>
</dbReference>
<gene>
    <name evidence="5" type="primary">aacC</name>
    <name evidence="5" type="ORF">PTI45_00786</name>
</gene>
<dbReference type="RefSeq" id="WP_069326245.1">
    <property type="nucleotide sequence ID" value="NZ_MDER01000028.1"/>
</dbReference>
<keyword evidence="2 4" id="KW-0808">Transferase</keyword>
<dbReference type="EC" id="2.3.1.-" evidence="4"/>
<dbReference type="PANTHER" id="PTHR11104">
    <property type="entry name" value="AMINOGLYCOSIDE N3-ACETYLTRANSFERASE"/>
    <property type="match status" value="1"/>
</dbReference>
<dbReference type="EMBL" id="MDER01000028">
    <property type="protein sequence ID" value="ODP29808.1"/>
    <property type="molecule type" value="Genomic_DNA"/>
</dbReference>
<dbReference type="GO" id="GO:0046353">
    <property type="term" value="F:aminoglycoside 3-N-acetyltransferase activity"/>
    <property type="evidence" value="ECO:0007669"/>
    <property type="project" value="UniProtKB-EC"/>
</dbReference>
<protein>
    <recommendedName>
        <fullName evidence="4">Aminoglycoside N(3)-acetyltransferase</fullName>
        <ecNumber evidence="4">2.3.1.-</ecNumber>
    </recommendedName>
</protein>
<comment type="similarity">
    <text evidence="1 4">Belongs to the antibiotic N-acetyltransferase family.</text>
</comment>
<dbReference type="GO" id="GO:0046677">
    <property type="term" value="P:response to antibiotic"/>
    <property type="evidence" value="ECO:0007669"/>
    <property type="project" value="UniProtKB-KW"/>
</dbReference>
<comment type="catalytic activity">
    <reaction evidence="4">
        <text>a 2-deoxystreptamine antibiotic + acetyl-CoA = an N(3)-acetyl-2-deoxystreptamine antibiotic + CoA + H(+)</text>
        <dbReference type="Rhea" id="RHEA:12665"/>
        <dbReference type="ChEBI" id="CHEBI:15378"/>
        <dbReference type="ChEBI" id="CHEBI:57287"/>
        <dbReference type="ChEBI" id="CHEBI:57288"/>
        <dbReference type="ChEBI" id="CHEBI:57921"/>
        <dbReference type="ChEBI" id="CHEBI:77452"/>
        <dbReference type="EC" id="2.3.1.81"/>
    </reaction>
</comment>
<evidence type="ECO:0000256" key="1">
    <source>
        <dbReference type="ARBA" id="ARBA00006383"/>
    </source>
</evidence>
<keyword evidence="3 4" id="KW-0012">Acyltransferase</keyword>
<reference evidence="5 6" key="1">
    <citation type="submission" date="2016-08" db="EMBL/GenBank/DDBJ databases">
        <title>Genome sequencing of Paenibacillus sp. TI45-13ar, isolated from Korean traditional nuruk.</title>
        <authorList>
            <person name="Kim S.-J."/>
        </authorList>
    </citation>
    <scope>NUCLEOTIDE SEQUENCE [LARGE SCALE GENOMIC DNA]</scope>
    <source>
        <strain evidence="5 6">TI45-13ar</strain>
    </source>
</reference>
<keyword evidence="4" id="KW-0046">Antibiotic resistance</keyword>
<sequence>MISERPISYDQLVDEFKALGITAGMNILVHSSLKSLGGWIPGSAETVILALEAVLGESGTLIMPTQTSQLTDPKGWMYPPAEQRWWNLIRDSMPPYDPDFTVTTGMGVIAETFRKQKGVYRSAHPQVSFAAWGKHAEEWMSDHDLDFGLGSHSPLQDLYNANGYILMLGTTYHTNTSIHLAEYFAEWHGKKEITMKAPMMTDNGKQWVKFKDLNFDSDDFDEIGADFEQDCPDLFIQGTIAKAQTKLIQQRGLVDYASGWLETHR</sequence>
<evidence type="ECO:0000256" key="4">
    <source>
        <dbReference type="RuleBase" id="RU365031"/>
    </source>
</evidence>
<name>A0A1E3L7T0_9BACL</name>